<dbReference type="InterPro" id="IPR036397">
    <property type="entry name" value="RNaseH_sf"/>
</dbReference>
<feature type="domain" description="Integrase catalytic" evidence="1">
    <location>
        <begin position="69"/>
        <end position="233"/>
    </location>
</feature>
<organism evidence="2 3">
    <name type="scientific">Durusdinium trenchii</name>
    <dbReference type="NCBI Taxonomy" id="1381693"/>
    <lineage>
        <taxon>Eukaryota</taxon>
        <taxon>Sar</taxon>
        <taxon>Alveolata</taxon>
        <taxon>Dinophyceae</taxon>
        <taxon>Suessiales</taxon>
        <taxon>Symbiodiniaceae</taxon>
        <taxon>Durusdinium</taxon>
    </lineage>
</organism>
<proteinExistence type="predicted"/>
<evidence type="ECO:0000313" key="3">
    <source>
        <dbReference type="Proteomes" id="UP001642464"/>
    </source>
</evidence>
<comment type="caution">
    <text evidence="2">The sequence shown here is derived from an EMBL/GenBank/DDBJ whole genome shotgun (WGS) entry which is preliminary data.</text>
</comment>
<dbReference type="EMBL" id="CAXAMM010000529">
    <property type="protein sequence ID" value="CAK8987804.1"/>
    <property type="molecule type" value="Genomic_DNA"/>
</dbReference>
<dbReference type="Proteomes" id="UP001642464">
    <property type="component" value="Unassembled WGS sequence"/>
</dbReference>
<evidence type="ECO:0000313" key="2">
    <source>
        <dbReference type="EMBL" id="CAK8987804.1"/>
    </source>
</evidence>
<dbReference type="PROSITE" id="PS50994">
    <property type="entry name" value="INTEGRASE"/>
    <property type="match status" value="1"/>
</dbReference>
<evidence type="ECO:0000259" key="1">
    <source>
        <dbReference type="PROSITE" id="PS50994"/>
    </source>
</evidence>
<dbReference type="Gene3D" id="3.30.420.10">
    <property type="entry name" value="Ribonuclease H-like superfamily/Ribonuclease H"/>
    <property type="match status" value="1"/>
</dbReference>
<keyword evidence="3" id="KW-1185">Reference proteome</keyword>
<dbReference type="InterPro" id="IPR001584">
    <property type="entry name" value="Integrase_cat-core"/>
</dbReference>
<accession>A0ABP0HEN8</accession>
<gene>
    <name evidence="2" type="ORF">SCF082_LOCUS1138</name>
</gene>
<name>A0ABP0HEN8_9DINO</name>
<sequence>MTTATERTKGHDLLWWHNALGHVPFRAIMDIHKEAREMKIDGDLDPAILEDCATCIRNNSKRKQVKKGLKPRPLYFLHYVGLDVIPETEVGIGGYKFTAFFSHHGYGSFFAVPMRTKKDLAKAYLKHRTYLGAPTILESDDEAIITKGDFSDLLLRENVLAKHTAPRNHRSNTVERYIQDYKRMYQALIDHAGLEQRLGPYGLVKHLAVTIAFIHDHVEAGTINPAKVDTKENIADLGTKPVSLDVFRRLSPALTGDA</sequence>
<feature type="non-terminal residue" evidence="2">
    <location>
        <position position="258"/>
    </location>
</feature>
<dbReference type="InterPro" id="IPR012337">
    <property type="entry name" value="RNaseH-like_sf"/>
</dbReference>
<reference evidence="2 3" key="1">
    <citation type="submission" date="2024-02" db="EMBL/GenBank/DDBJ databases">
        <authorList>
            <person name="Chen Y."/>
            <person name="Shah S."/>
            <person name="Dougan E. K."/>
            <person name="Thang M."/>
            <person name="Chan C."/>
        </authorList>
    </citation>
    <scope>NUCLEOTIDE SEQUENCE [LARGE SCALE GENOMIC DNA]</scope>
</reference>
<protein>
    <submittedName>
        <fullName evidence="2">Retrovirus-related Pol poly from transposon TNT 1-94</fullName>
    </submittedName>
</protein>
<dbReference type="SUPFAM" id="SSF53098">
    <property type="entry name" value="Ribonuclease H-like"/>
    <property type="match status" value="1"/>
</dbReference>